<keyword evidence="3" id="KW-0479">Metal-binding</keyword>
<dbReference type="PANTHER" id="PTHR33746:SF4">
    <property type="entry name" value="RUBRERYTHRIN"/>
    <property type="match status" value="1"/>
</dbReference>
<evidence type="ECO:0000256" key="3">
    <source>
        <dbReference type="ARBA" id="ARBA00022723"/>
    </source>
</evidence>
<keyword evidence="2" id="KW-0813">Transport</keyword>
<organism evidence="7 8">
    <name type="scientific">Candidatus Pullichristensenella stercorigallinarum</name>
    <dbReference type="NCBI Taxonomy" id="2840909"/>
    <lineage>
        <taxon>Bacteria</taxon>
        <taxon>Bacillati</taxon>
        <taxon>Bacillota</taxon>
        <taxon>Clostridia</taxon>
        <taxon>Candidatus Pullichristensenella</taxon>
    </lineage>
</organism>
<gene>
    <name evidence="7" type="ORF">IAA52_01590</name>
</gene>
<dbReference type="AlphaFoldDB" id="A0A9D0ZK57"/>
<dbReference type="Gene3D" id="2.20.28.10">
    <property type="match status" value="2"/>
</dbReference>
<dbReference type="PROSITE" id="PS50903">
    <property type="entry name" value="RUBREDOXIN_LIKE"/>
    <property type="match status" value="2"/>
</dbReference>
<keyword evidence="5" id="KW-0408">Iron</keyword>
<dbReference type="InterPro" id="IPR048574">
    <property type="entry name" value="RUBY_RBDX"/>
</dbReference>
<dbReference type="PROSITE" id="PS00202">
    <property type="entry name" value="RUBREDOXIN"/>
    <property type="match status" value="1"/>
</dbReference>
<evidence type="ECO:0000313" key="7">
    <source>
        <dbReference type="EMBL" id="HIQ81774.1"/>
    </source>
</evidence>
<evidence type="ECO:0000313" key="8">
    <source>
        <dbReference type="Proteomes" id="UP000824260"/>
    </source>
</evidence>
<comment type="cofactor">
    <cofactor evidence="1">
        <name>Fe(3+)</name>
        <dbReference type="ChEBI" id="CHEBI:29034"/>
    </cofactor>
</comment>
<dbReference type="GO" id="GO:0005506">
    <property type="term" value="F:iron ion binding"/>
    <property type="evidence" value="ECO:0007669"/>
    <property type="project" value="InterPro"/>
</dbReference>
<protein>
    <submittedName>
        <fullName evidence="7">Rubredoxin</fullName>
    </submittedName>
</protein>
<feature type="domain" description="Rubredoxin-like" evidence="6">
    <location>
        <begin position="179"/>
        <end position="213"/>
    </location>
</feature>
<proteinExistence type="predicted"/>
<dbReference type="PANTHER" id="PTHR33746">
    <property type="entry name" value="RUBRERYTHRIN"/>
    <property type="match status" value="1"/>
</dbReference>
<dbReference type="InterPro" id="IPR024934">
    <property type="entry name" value="Rubredoxin-like_dom"/>
</dbReference>
<dbReference type="SUPFAM" id="SSF57802">
    <property type="entry name" value="Rubredoxin-like"/>
    <property type="match status" value="2"/>
</dbReference>
<evidence type="ECO:0000256" key="5">
    <source>
        <dbReference type="ARBA" id="ARBA00023004"/>
    </source>
</evidence>
<sequence length="219" mass="23497">MRYVCSICGYVYDEAKQGKPFAALPETWTCPLCGAAKSAFAPEKAAAKQPAAPIHTVASTAQAHGDLQKLSPGALSILCSNLARGCEKQYKDEEAALFREIADWFAAAAPAAEETGVDALAIRMGEDLATGYPTLSAAASQAGDRGTQRVCVWGEKVTAILKTLLERYRREGEAMLRGTDIWVCSVCGFTYVGKEPPQLCPVCKVPAWKFEKIEGRTSA</sequence>
<keyword evidence="4" id="KW-0249">Electron transport</keyword>
<reference evidence="7" key="2">
    <citation type="journal article" date="2021" name="PeerJ">
        <title>Extensive microbial diversity within the chicken gut microbiome revealed by metagenomics and culture.</title>
        <authorList>
            <person name="Gilroy R."/>
            <person name="Ravi A."/>
            <person name="Getino M."/>
            <person name="Pursley I."/>
            <person name="Horton D.L."/>
            <person name="Alikhan N.F."/>
            <person name="Baker D."/>
            <person name="Gharbi K."/>
            <person name="Hall N."/>
            <person name="Watson M."/>
            <person name="Adriaenssens E.M."/>
            <person name="Foster-Nyarko E."/>
            <person name="Jarju S."/>
            <person name="Secka A."/>
            <person name="Antonio M."/>
            <person name="Oren A."/>
            <person name="Chaudhuri R.R."/>
            <person name="La Ragione R."/>
            <person name="Hildebrand F."/>
            <person name="Pallen M.J."/>
        </authorList>
    </citation>
    <scope>NUCLEOTIDE SEQUENCE</scope>
    <source>
        <strain evidence="7">ChiSjej6B24-2974</strain>
    </source>
</reference>
<accession>A0A9D0ZK57</accession>
<dbReference type="CDD" id="cd00730">
    <property type="entry name" value="rubredoxin"/>
    <property type="match status" value="1"/>
</dbReference>
<dbReference type="Pfam" id="PF21349">
    <property type="entry name" value="RUBY_RBDX"/>
    <property type="match status" value="1"/>
</dbReference>
<dbReference type="CDD" id="cd00729">
    <property type="entry name" value="rubredoxin_SM"/>
    <property type="match status" value="1"/>
</dbReference>
<dbReference type="InterPro" id="IPR052753">
    <property type="entry name" value="Rbr2/Nigerythrin"/>
</dbReference>
<feature type="domain" description="Rubredoxin-like" evidence="6">
    <location>
        <begin position="2"/>
        <end position="43"/>
    </location>
</feature>
<evidence type="ECO:0000256" key="1">
    <source>
        <dbReference type="ARBA" id="ARBA00001965"/>
    </source>
</evidence>
<comment type="caution">
    <text evidence="7">The sequence shown here is derived from an EMBL/GenBank/DDBJ whole genome shotgun (WGS) entry which is preliminary data.</text>
</comment>
<reference evidence="7" key="1">
    <citation type="submission" date="2020-10" db="EMBL/GenBank/DDBJ databases">
        <authorList>
            <person name="Gilroy R."/>
        </authorList>
    </citation>
    <scope>NUCLEOTIDE SEQUENCE</scope>
    <source>
        <strain evidence="7">ChiSjej6B24-2974</strain>
    </source>
</reference>
<evidence type="ECO:0000256" key="2">
    <source>
        <dbReference type="ARBA" id="ARBA00022448"/>
    </source>
</evidence>
<evidence type="ECO:0000256" key="4">
    <source>
        <dbReference type="ARBA" id="ARBA00022982"/>
    </source>
</evidence>
<evidence type="ECO:0000259" key="6">
    <source>
        <dbReference type="PROSITE" id="PS50903"/>
    </source>
</evidence>
<dbReference type="InterPro" id="IPR024935">
    <property type="entry name" value="Rubredoxin_dom"/>
</dbReference>
<dbReference type="InterPro" id="IPR018527">
    <property type="entry name" value="Rubredoxin_Fe_BS"/>
</dbReference>
<dbReference type="EMBL" id="DVFZ01000015">
    <property type="protein sequence ID" value="HIQ81774.1"/>
    <property type="molecule type" value="Genomic_DNA"/>
</dbReference>
<name>A0A9D0ZK57_9FIRM</name>
<dbReference type="Proteomes" id="UP000824260">
    <property type="component" value="Unassembled WGS sequence"/>
</dbReference>
<dbReference type="Pfam" id="PF00301">
    <property type="entry name" value="Rubredoxin"/>
    <property type="match status" value="1"/>
</dbReference>